<accession>H2Y3P8</accession>
<keyword evidence="2" id="KW-1185">Reference proteome</keyword>
<dbReference type="InParanoid" id="H2Y3P8"/>
<dbReference type="AlphaFoldDB" id="H2Y3P8"/>
<organism evidence="1 2">
    <name type="scientific">Ciona intestinalis</name>
    <name type="common">Transparent sea squirt</name>
    <name type="synonym">Ascidia intestinalis</name>
    <dbReference type="NCBI Taxonomy" id="7719"/>
    <lineage>
        <taxon>Eukaryota</taxon>
        <taxon>Metazoa</taxon>
        <taxon>Chordata</taxon>
        <taxon>Tunicata</taxon>
        <taxon>Ascidiacea</taxon>
        <taxon>Phlebobranchia</taxon>
        <taxon>Cionidae</taxon>
        <taxon>Ciona</taxon>
    </lineage>
</organism>
<dbReference type="Ensembl" id="ENSCINT00000032813.1">
    <property type="protein sequence ID" value="ENSCINP00000036533.1"/>
    <property type="gene ID" value="ENSCING00000019165.1"/>
</dbReference>
<reference evidence="1" key="3">
    <citation type="submission" date="2025-09" db="UniProtKB">
        <authorList>
            <consortium name="Ensembl"/>
        </authorList>
    </citation>
    <scope>IDENTIFICATION</scope>
</reference>
<reference evidence="2" key="1">
    <citation type="journal article" date="2002" name="Science">
        <title>The draft genome of Ciona intestinalis: insights into chordate and vertebrate origins.</title>
        <authorList>
            <person name="Dehal P."/>
            <person name="Satou Y."/>
            <person name="Campbell R.K."/>
            <person name="Chapman J."/>
            <person name="Degnan B."/>
            <person name="De Tomaso A."/>
            <person name="Davidson B."/>
            <person name="Di Gregorio A."/>
            <person name="Gelpke M."/>
            <person name="Goodstein D.M."/>
            <person name="Harafuji N."/>
            <person name="Hastings K.E."/>
            <person name="Ho I."/>
            <person name="Hotta K."/>
            <person name="Huang W."/>
            <person name="Kawashima T."/>
            <person name="Lemaire P."/>
            <person name="Martinez D."/>
            <person name="Meinertzhagen I.A."/>
            <person name="Necula S."/>
            <person name="Nonaka M."/>
            <person name="Putnam N."/>
            <person name="Rash S."/>
            <person name="Saiga H."/>
            <person name="Satake M."/>
            <person name="Terry A."/>
            <person name="Yamada L."/>
            <person name="Wang H.G."/>
            <person name="Awazu S."/>
            <person name="Azumi K."/>
            <person name="Boore J."/>
            <person name="Branno M."/>
            <person name="Chin-Bow S."/>
            <person name="DeSantis R."/>
            <person name="Doyle S."/>
            <person name="Francino P."/>
            <person name="Keys D.N."/>
            <person name="Haga S."/>
            <person name="Hayashi H."/>
            <person name="Hino K."/>
            <person name="Imai K.S."/>
            <person name="Inaba K."/>
            <person name="Kano S."/>
            <person name="Kobayashi K."/>
            <person name="Kobayashi M."/>
            <person name="Lee B.I."/>
            <person name="Makabe K.W."/>
            <person name="Manohar C."/>
            <person name="Matassi G."/>
            <person name="Medina M."/>
            <person name="Mochizuki Y."/>
            <person name="Mount S."/>
            <person name="Morishita T."/>
            <person name="Miura S."/>
            <person name="Nakayama A."/>
            <person name="Nishizaka S."/>
            <person name="Nomoto H."/>
            <person name="Ohta F."/>
            <person name="Oishi K."/>
            <person name="Rigoutsos I."/>
            <person name="Sano M."/>
            <person name="Sasaki A."/>
            <person name="Sasakura Y."/>
            <person name="Shoguchi E."/>
            <person name="Shin-i T."/>
            <person name="Spagnuolo A."/>
            <person name="Stainier D."/>
            <person name="Suzuki M.M."/>
            <person name="Tassy O."/>
            <person name="Takatori N."/>
            <person name="Tokuoka M."/>
            <person name="Yagi K."/>
            <person name="Yoshizaki F."/>
            <person name="Wada S."/>
            <person name="Zhang C."/>
            <person name="Hyatt P.D."/>
            <person name="Larimer F."/>
            <person name="Detter C."/>
            <person name="Doggett N."/>
            <person name="Glavina T."/>
            <person name="Hawkins T."/>
            <person name="Richardson P."/>
            <person name="Lucas S."/>
            <person name="Kohara Y."/>
            <person name="Levine M."/>
            <person name="Satoh N."/>
            <person name="Rokhsar D.S."/>
        </authorList>
    </citation>
    <scope>NUCLEOTIDE SEQUENCE [LARGE SCALE GENOMIC DNA]</scope>
</reference>
<evidence type="ECO:0000313" key="1">
    <source>
        <dbReference type="Ensembl" id="ENSCINP00000036533.1"/>
    </source>
</evidence>
<name>H2Y3P8_CIOIN</name>
<reference evidence="1" key="2">
    <citation type="submission" date="2025-08" db="UniProtKB">
        <authorList>
            <consortium name="Ensembl"/>
        </authorList>
    </citation>
    <scope>IDENTIFICATION</scope>
</reference>
<evidence type="ECO:0000313" key="2">
    <source>
        <dbReference type="Proteomes" id="UP000008144"/>
    </source>
</evidence>
<sequence length="78" mass="8590">MYINNVEGIGLVPMTCHPCITEPPTCTKASLFSFDRFKASTSFISSLTSTCSTTSHSMVFERSKFSRTKLGDCVRLVS</sequence>
<protein>
    <submittedName>
        <fullName evidence="1">Uncharacterized protein</fullName>
    </submittedName>
</protein>
<proteinExistence type="predicted"/>
<dbReference type="Proteomes" id="UP000008144">
    <property type="component" value="Unassembled WGS sequence"/>
</dbReference>
<dbReference type="HOGENOM" id="CLU_2621324_0_0_1"/>